<reference evidence="1 2" key="1">
    <citation type="submission" date="2020-07" db="EMBL/GenBank/DDBJ databases">
        <title>Draft genome and description of Corynebacterium haemomassiliense strain Marseile-Q3615 sp. nov.</title>
        <authorList>
            <person name="Boxberger M."/>
            <person name="La Scola B."/>
        </authorList>
    </citation>
    <scope>NUCLEOTIDE SEQUENCE [LARGE SCALE GENOMIC DNA]</scope>
    <source>
        <strain evidence="1 2">Marseille-Q3615</strain>
    </source>
</reference>
<name>A0A7W2EBE8_9CORY</name>
<evidence type="ECO:0000313" key="2">
    <source>
        <dbReference type="Proteomes" id="UP000523682"/>
    </source>
</evidence>
<dbReference type="InterPro" id="IPR023214">
    <property type="entry name" value="HAD_sf"/>
</dbReference>
<dbReference type="Gene3D" id="3.30.1240.10">
    <property type="match status" value="1"/>
</dbReference>
<dbReference type="Gene3D" id="3.40.50.1000">
    <property type="entry name" value="HAD superfamily/HAD-like"/>
    <property type="match status" value="1"/>
</dbReference>
<dbReference type="InterPro" id="IPR036412">
    <property type="entry name" value="HAD-like_sf"/>
</dbReference>
<accession>A0A7W2EBE8</accession>
<sequence>MPVDATGDAPRLIISDIDGTFITSAGRVTDRLRAVIVRAVETGAHFGLATGRPHRWLIPVLEQLPLAPVCVCANGAVVYDPATDRVLHAFELSPSAMAEVVEAAERVLADVPHGYGVERVGSSALDPEEECFIITPEYNRDAWDSQFGVTDTQTLISQPAAKLLVRCSSMTSAQMFELIAPEVDPELAHVTYSMDEGLIEVSCPGVDKAAGARYLAERYGVTAADAIAFGDMPNDLELLRWAGRGVAMANAAPMLHDAADHVTATNDEYGVAQVLERWF</sequence>
<dbReference type="NCBIfam" id="TIGR01484">
    <property type="entry name" value="HAD-SF-IIB"/>
    <property type="match status" value="1"/>
</dbReference>
<dbReference type="SFLD" id="SFLDG01140">
    <property type="entry name" value="C2.B:_Phosphomannomutase_and_P"/>
    <property type="match status" value="1"/>
</dbReference>
<proteinExistence type="predicted"/>
<dbReference type="AlphaFoldDB" id="A0A7W2EBE8"/>
<dbReference type="InterPro" id="IPR000150">
    <property type="entry name" value="Cof"/>
</dbReference>
<dbReference type="PANTHER" id="PTHR10000">
    <property type="entry name" value="PHOSPHOSERINE PHOSPHATASE"/>
    <property type="match status" value="1"/>
</dbReference>
<dbReference type="PANTHER" id="PTHR10000:SF8">
    <property type="entry name" value="HAD SUPERFAMILY HYDROLASE-LIKE, TYPE 3"/>
    <property type="match status" value="1"/>
</dbReference>
<dbReference type="NCBIfam" id="TIGR00099">
    <property type="entry name" value="Cof-subfamily"/>
    <property type="match status" value="1"/>
</dbReference>
<dbReference type="SFLD" id="SFLDS00003">
    <property type="entry name" value="Haloacid_Dehalogenase"/>
    <property type="match status" value="1"/>
</dbReference>
<dbReference type="Pfam" id="PF08282">
    <property type="entry name" value="Hydrolase_3"/>
    <property type="match status" value="1"/>
</dbReference>
<gene>
    <name evidence="1" type="ORF">H0193_07465</name>
</gene>
<dbReference type="GO" id="GO:0005829">
    <property type="term" value="C:cytosol"/>
    <property type="evidence" value="ECO:0007669"/>
    <property type="project" value="TreeGrafter"/>
</dbReference>
<dbReference type="GO" id="GO:0000287">
    <property type="term" value="F:magnesium ion binding"/>
    <property type="evidence" value="ECO:0007669"/>
    <property type="project" value="TreeGrafter"/>
</dbReference>
<dbReference type="EMBL" id="JACDTZ010000001">
    <property type="protein sequence ID" value="MBA5244648.1"/>
    <property type="molecule type" value="Genomic_DNA"/>
</dbReference>
<dbReference type="Proteomes" id="UP000523682">
    <property type="component" value="Unassembled WGS sequence"/>
</dbReference>
<organism evidence="1 2">
    <name type="scientific">Corynebacterium haemomassiliense</name>
    <dbReference type="NCBI Taxonomy" id="2754726"/>
    <lineage>
        <taxon>Bacteria</taxon>
        <taxon>Bacillati</taxon>
        <taxon>Actinomycetota</taxon>
        <taxon>Actinomycetes</taxon>
        <taxon>Mycobacteriales</taxon>
        <taxon>Corynebacteriaceae</taxon>
        <taxon>Corynebacterium</taxon>
    </lineage>
</organism>
<dbReference type="InterPro" id="IPR006379">
    <property type="entry name" value="HAD-SF_hydro_IIB"/>
</dbReference>
<dbReference type="RefSeq" id="WP_181889243.1">
    <property type="nucleotide sequence ID" value="NZ_CP170998.1"/>
</dbReference>
<dbReference type="SUPFAM" id="SSF56784">
    <property type="entry name" value="HAD-like"/>
    <property type="match status" value="1"/>
</dbReference>
<protein>
    <submittedName>
        <fullName evidence="1">HAD family phosphatase</fullName>
    </submittedName>
</protein>
<evidence type="ECO:0000313" key="1">
    <source>
        <dbReference type="EMBL" id="MBA5244648.1"/>
    </source>
</evidence>
<dbReference type="GO" id="GO:0016791">
    <property type="term" value="F:phosphatase activity"/>
    <property type="evidence" value="ECO:0007669"/>
    <property type="project" value="TreeGrafter"/>
</dbReference>
<keyword evidence="2" id="KW-1185">Reference proteome</keyword>
<comment type="caution">
    <text evidence="1">The sequence shown here is derived from an EMBL/GenBank/DDBJ whole genome shotgun (WGS) entry which is preliminary data.</text>
</comment>